<organism evidence="2 3">
    <name type="scientific">Mytilus galloprovincialis</name>
    <name type="common">Mediterranean mussel</name>
    <dbReference type="NCBI Taxonomy" id="29158"/>
    <lineage>
        <taxon>Eukaryota</taxon>
        <taxon>Metazoa</taxon>
        <taxon>Spiralia</taxon>
        <taxon>Lophotrochozoa</taxon>
        <taxon>Mollusca</taxon>
        <taxon>Bivalvia</taxon>
        <taxon>Autobranchia</taxon>
        <taxon>Pteriomorphia</taxon>
        <taxon>Mytilida</taxon>
        <taxon>Mytiloidea</taxon>
        <taxon>Mytilidae</taxon>
        <taxon>Mytilinae</taxon>
        <taxon>Mytilus</taxon>
    </lineage>
</organism>
<dbReference type="Proteomes" id="UP000596742">
    <property type="component" value="Unassembled WGS sequence"/>
</dbReference>
<keyword evidence="3" id="KW-1185">Reference proteome</keyword>
<accession>A0A8B6GG05</accession>
<feature type="chain" id="PRO_5032299938" evidence="1">
    <location>
        <begin position="20"/>
        <end position="70"/>
    </location>
</feature>
<feature type="signal peptide" evidence="1">
    <location>
        <begin position="1"/>
        <end position="19"/>
    </location>
</feature>
<dbReference type="EMBL" id="UYJE01008369">
    <property type="protein sequence ID" value="VDI63361.1"/>
    <property type="molecule type" value="Genomic_DNA"/>
</dbReference>
<proteinExistence type="predicted"/>
<comment type="caution">
    <text evidence="2">The sequence shown here is derived from an EMBL/GenBank/DDBJ whole genome shotgun (WGS) entry which is preliminary data.</text>
</comment>
<sequence length="70" mass="7722">MKRFCFLFCILFFTLGAFSDPIKIDGRHAIYKRAVGELGALKIMPVPGDRGTGFGLGAIDPDESDEDKQQ</sequence>
<evidence type="ECO:0000256" key="1">
    <source>
        <dbReference type="SAM" id="SignalP"/>
    </source>
</evidence>
<evidence type="ECO:0000313" key="2">
    <source>
        <dbReference type="EMBL" id="VDI63361.1"/>
    </source>
</evidence>
<reference evidence="2" key="1">
    <citation type="submission" date="2018-11" db="EMBL/GenBank/DDBJ databases">
        <authorList>
            <person name="Alioto T."/>
            <person name="Alioto T."/>
        </authorList>
    </citation>
    <scope>NUCLEOTIDE SEQUENCE</scope>
</reference>
<evidence type="ECO:0000313" key="3">
    <source>
        <dbReference type="Proteomes" id="UP000596742"/>
    </source>
</evidence>
<name>A0A8B6GG05_MYTGA</name>
<protein>
    <submittedName>
        <fullName evidence="2">Uncharacterized protein</fullName>
    </submittedName>
</protein>
<gene>
    <name evidence="2" type="ORF">MGAL_10B055080</name>
</gene>
<keyword evidence="1" id="KW-0732">Signal</keyword>
<dbReference type="AlphaFoldDB" id="A0A8B6GG05"/>